<name>A0A8J9YZX3_BRALA</name>
<feature type="transmembrane region" description="Helical" evidence="2">
    <location>
        <begin position="105"/>
        <end position="132"/>
    </location>
</feature>
<organism evidence="3 4">
    <name type="scientific">Branchiostoma lanceolatum</name>
    <name type="common">Common lancelet</name>
    <name type="synonym">Amphioxus lanceolatum</name>
    <dbReference type="NCBI Taxonomy" id="7740"/>
    <lineage>
        <taxon>Eukaryota</taxon>
        <taxon>Metazoa</taxon>
        <taxon>Chordata</taxon>
        <taxon>Cephalochordata</taxon>
        <taxon>Leptocardii</taxon>
        <taxon>Amphioxiformes</taxon>
        <taxon>Branchiostomatidae</taxon>
        <taxon>Branchiostoma</taxon>
    </lineage>
</organism>
<evidence type="ECO:0000256" key="1">
    <source>
        <dbReference type="SAM" id="MobiDB-lite"/>
    </source>
</evidence>
<feature type="compositionally biased region" description="Basic and acidic residues" evidence="1">
    <location>
        <begin position="29"/>
        <end position="40"/>
    </location>
</feature>
<keyword evidence="2" id="KW-1133">Transmembrane helix</keyword>
<feature type="compositionally biased region" description="Gly residues" evidence="1">
    <location>
        <begin position="41"/>
        <end position="64"/>
    </location>
</feature>
<gene>
    <name evidence="3" type="primary">Hypp7351</name>
    <name evidence="3" type="ORF">BLAG_LOCUS7240</name>
</gene>
<feature type="compositionally biased region" description="Basic residues" evidence="1">
    <location>
        <begin position="65"/>
        <end position="77"/>
    </location>
</feature>
<keyword evidence="4" id="KW-1185">Reference proteome</keyword>
<accession>A0A8J9YZX3</accession>
<protein>
    <submittedName>
        <fullName evidence="3">Hypp7351 protein</fullName>
    </submittedName>
</protein>
<keyword evidence="2" id="KW-0472">Membrane</keyword>
<keyword evidence="2" id="KW-0812">Transmembrane</keyword>
<dbReference type="Proteomes" id="UP000838412">
    <property type="component" value="Chromosome 14"/>
</dbReference>
<evidence type="ECO:0000313" key="4">
    <source>
        <dbReference type="Proteomes" id="UP000838412"/>
    </source>
</evidence>
<dbReference type="EMBL" id="OV696699">
    <property type="protein sequence ID" value="CAH1244649.1"/>
    <property type="molecule type" value="Genomic_DNA"/>
</dbReference>
<evidence type="ECO:0000256" key="2">
    <source>
        <dbReference type="SAM" id="Phobius"/>
    </source>
</evidence>
<proteinExistence type="predicted"/>
<feature type="region of interest" description="Disordered" evidence="1">
    <location>
        <begin position="1"/>
        <end position="78"/>
    </location>
</feature>
<evidence type="ECO:0000313" key="3">
    <source>
        <dbReference type="EMBL" id="CAH1244649.1"/>
    </source>
</evidence>
<reference evidence="3" key="1">
    <citation type="submission" date="2022-01" db="EMBL/GenBank/DDBJ databases">
        <authorList>
            <person name="Braso-Vives M."/>
        </authorList>
    </citation>
    <scope>NUCLEOTIDE SEQUENCE</scope>
</reference>
<dbReference type="OrthoDB" id="10616627at2759"/>
<sequence length="165" mass="17257">MPTASSNAILTKKLGRSGPKDPEAGQSRDSARGESDEGHGGGRGRGGDGYGGDGYGSGGDGKGGRWAKGRGRGRGKHSAWWVSSSRSSGTSRCHSTFCPCSPRSLIWFFIGLLLGLLIMGLILGLCIALGAFDYIDYEEVICYPNTTTPYLYSTVSTPVSPVATT</sequence>
<dbReference type="AlphaFoldDB" id="A0A8J9YZX3"/>